<accession>A0AAD1MTA5</accession>
<dbReference type="Proteomes" id="UP000466607">
    <property type="component" value="Chromosome"/>
</dbReference>
<feature type="region of interest" description="Disordered" evidence="1">
    <location>
        <begin position="1"/>
        <end position="25"/>
    </location>
</feature>
<evidence type="ECO:0000256" key="1">
    <source>
        <dbReference type="SAM" id="MobiDB-lite"/>
    </source>
</evidence>
<reference evidence="3 4" key="1">
    <citation type="journal article" date="2019" name="Emerg. Microbes Infect.">
        <title>Comprehensive subspecies identification of 175 nontuberculous mycobacteria species based on 7547 genomic profiles.</title>
        <authorList>
            <person name="Matsumoto Y."/>
            <person name="Kinjo T."/>
            <person name="Motooka D."/>
            <person name="Nabeya D."/>
            <person name="Jung N."/>
            <person name="Uechi K."/>
            <person name="Horii T."/>
            <person name="Iida T."/>
            <person name="Fujita J."/>
            <person name="Nakamura S."/>
        </authorList>
    </citation>
    <scope>NUCLEOTIDE SEQUENCE [LARGE SCALE GENOMIC DNA]</scope>
    <source>
        <strain evidence="3 4">JCM 17423</strain>
    </source>
</reference>
<dbReference type="AlphaFoldDB" id="A0AAD1MTA5"/>
<dbReference type="InterPro" id="IPR003870">
    <property type="entry name" value="DUF222"/>
</dbReference>
<feature type="compositionally biased region" description="Basic and acidic residues" evidence="1">
    <location>
        <begin position="14"/>
        <end position="25"/>
    </location>
</feature>
<evidence type="ECO:0000313" key="4">
    <source>
        <dbReference type="Proteomes" id="UP000466607"/>
    </source>
</evidence>
<name>A0AAD1MTA5_9MYCO</name>
<proteinExistence type="predicted"/>
<evidence type="ECO:0000313" key="3">
    <source>
        <dbReference type="EMBL" id="BBY15988.1"/>
    </source>
</evidence>
<dbReference type="Pfam" id="PF02720">
    <property type="entry name" value="DUF222"/>
    <property type="match status" value="1"/>
</dbReference>
<organism evidence="3 4">
    <name type="scientific">Mycolicibacterium litorale</name>
    <dbReference type="NCBI Taxonomy" id="758802"/>
    <lineage>
        <taxon>Bacteria</taxon>
        <taxon>Bacillati</taxon>
        <taxon>Actinomycetota</taxon>
        <taxon>Actinomycetes</taxon>
        <taxon>Mycobacteriales</taxon>
        <taxon>Mycobacteriaceae</taxon>
        <taxon>Mycolicibacterium</taxon>
    </lineage>
</organism>
<dbReference type="RefSeq" id="WP_234880065.1">
    <property type="nucleotide sequence ID" value="NZ_AP022586.1"/>
</dbReference>
<gene>
    <name evidence="3" type="ORF">MLIT_15800</name>
</gene>
<dbReference type="EMBL" id="AP022586">
    <property type="protein sequence ID" value="BBY15988.1"/>
    <property type="molecule type" value="Genomic_DNA"/>
</dbReference>
<evidence type="ECO:0000259" key="2">
    <source>
        <dbReference type="Pfam" id="PF02720"/>
    </source>
</evidence>
<protein>
    <recommendedName>
        <fullName evidence="2">DUF222 domain-containing protein</fullName>
    </recommendedName>
</protein>
<sequence>MIRAPGAILPPDHVGPDDRTADQRHHDAVNRVLRDVVESGGLGRVAGVPATIVATTTVNELERAAG</sequence>
<keyword evidence="4" id="KW-1185">Reference proteome</keyword>
<feature type="domain" description="DUF222" evidence="2">
    <location>
        <begin position="12"/>
        <end position="66"/>
    </location>
</feature>